<dbReference type="Pfam" id="PF00389">
    <property type="entry name" value="2-Hacid_dh"/>
    <property type="match status" value="1"/>
</dbReference>
<reference evidence="7" key="1">
    <citation type="journal article" date="2014" name="Int. J. Syst. Evol. Microbiol.">
        <title>Complete genome sequence of Corynebacterium casei LMG S-19264T (=DSM 44701T), isolated from a smear-ripened cheese.</title>
        <authorList>
            <consortium name="US DOE Joint Genome Institute (JGI-PGF)"/>
            <person name="Walter F."/>
            <person name="Albersmeier A."/>
            <person name="Kalinowski J."/>
            <person name="Ruckert C."/>
        </authorList>
    </citation>
    <scope>NUCLEOTIDE SEQUENCE</scope>
    <source>
        <strain evidence="7">CGMCC 1.15725</strain>
    </source>
</reference>
<reference evidence="7" key="2">
    <citation type="submission" date="2020-09" db="EMBL/GenBank/DDBJ databases">
        <authorList>
            <person name="Sun Q."/>
            <person name="Zhou Y."/>
        </authorList>
    </citation>
    <scope>NUCLEOTIDE SEQUENCE</scope>
    <source>
        <strain evidence="7">CGMCC 1.15725</strain>
    </source>
</reference>
<keyword evidence="8" id="KW-1185">Reference proteome</keyword>
<dbReference type="FunFam" id="3.40.50.720:FF:000203">
    <property type="entry name" value="D-3-phosphoglycerate dehydrogenase (SerA)"/>
    <property type="match status" value="1"/>
</dbReference>
<dbReference type="PROSITE" id="PS00671">
    <property type="entry name" value="D_2_HYDROXYACID_DH_3"/>
    <property type="match status" value="1"/>
</dbReference>
<evidence type="ECO:0000256" key="1">
    <source>
        <dbReference type="ARBA" id="ARBA00005854"/>
    </source>
</evidence>
<dbReference type="Proteomes" id="UP000646365">
    <property type="component" value="Unassembled WGS sequence"/>
</dbReference>
<feature type="domain" description="D-isomer specific 2-hydroxyacid dehydrogenase catalytic" evidence="5">
    <location>
        <begin position="42"/>
        <end position="296"/>
    </location>
</feature>
<name>A0A8J2YTI8_9PROT</name>
<organism evidence="7 8">
    <name type="scientific">Aliidongia dinghuensis</name>
    <dbReference type="NCBI Taxonomy" id="1867774"/>
    <lineage>
        <taxon>Bacteria</taxon>
        <taxon>Pseudomonadati</taxon>
        <taxon>Pseudomonadota</taxon>
        <taxon>Alphaproteobacteria</taxon>
        <taxon>Rhodospirillales</taxon>
        <taxon>Dongiaceae</taxon>
        <taxon>Aliidongia</taxon>
    </lineage>
</organism>
<dbReference type="SUPFAM" id="SSF51735">
    <property type="entry name" value="NAD(P)-binding Rossmann-fold domains"/>
    <property type="match status" value="1"/>
</dbReference>
<dbReference type="InterPro" id="IPR050418">
    <property type="entry name" value="D-iso_2-hydroxyacid_DH_PdxB"/>
</dbReference>
<proteinExistence type="inferred from homology"/>
<dbReference type="EMBL" id="BMJQ01000006">
    <property type="protein sequence ID" value="GGF19311.1"/>
    <property type="molecule type" value="Genomic_DNA"/>
</dbReference>
<dbReference type="GO" id="GO:0051287">
    <property type="term" value="F:NAD binding"/>
    <property type="evidence" value="ECO:0007669"/>
    <property type="project" value="InterPro"/>
</dbReference>
<evidence type="ECO:0000256" key="4">
    <source>
        <dbReference type="RuleBase" id="RU003719"/>
    </source>
</evidence>
<protein>
    <submittedName>
        <fullName evidence="7">Glycerate dehydrogenase</fullName>
    </submittedName>
</protein>
<gene>
    <name evidence="7" type="ORF">GCM10011611_26530</name>
</gene>
<comment type="caution">
    <text evidence="7">The sequence shown here is derived from an EMBL/GenBank/DDBJ whole genome shotgun (WGS) entry which is preliminary data.</text>
</comment>
<dbReference type="InterPro" id="IPR036291">
    <property type="entry name" value="NAD(P)-bd_dom_sf"/>
</dbReference>
<evidence type="ECO:0000259" key="5">
    <source>
        <dbReference type="Pfam" id="PF00389"/>
    </source>
</evidence>
<dbReference type="PANTHER" id="PTHR43761">
    <property type="entry name" value="D-ISOMER SPECIFIC 2-HYDROXYACID DEHYDROGENASE FAMILY PROTEIN (AFU_ORTHOLOGUE AFUA_1G13630)"/>
    <property type="match status" value="1"/>
</dbReference>
<evidence type="ECO:0000256" key="3">
    <source>
        <dbReference type="ARBA" id="ARBA00023027"/>
    </source>
</evidence>
<dbReference type="InterPro" id="IPR006140">
    <property type="entry name" value="D-isomer_DH_NAD-bd"/>
</dbReference>
<keyword evidence="3" id="KW-0520">NAD</keyword>
<evidence type="ECO:0000259" key="6">
    <source>
        <dbReference type="Pfam" id="PF02826"/>
    </source>
</evidence>
<dbReference type="InterPro" id="IPR006139">
    <property type="entry name" value="D-isomer_2_OHA_DH_cat_dom"/>
</dbReference>
<keyword evidence="2 4" id="KW-0560">Oxidoreductase</keyword>
<comment type="similarity">
    <text evidence="1 4">Belongs to the D-isomer specific 2-hydroxyacid dehydrogenase family.</text>
</comment>
<accession>A0A8J2YTI8</accession>
<dbReference type="InterPro" id="IPR029753">
    <property type="entry name" value="D-isomer_DH_CS"/>
</dbReference>
<sequence length="302" mass="32154">MKTIFIDCNPQMEPVFRRVHRADDPAITVNLAQAPGAIPPLVAGYQVVIDDHSHLPTDVVKQCPDLRHVVFLGVGAASYMNVAELKELGVTVHTIKGYGDRAVAEHTVALLFASARSVAGMDRELRAGTWRPQGGMQLDGKVLGLIGLGGIGLEVARIAKGIGMEVIAWNRSPVPDAPVPLVSRDEVLARADILSLHIALNDETRGMLGATELAKLKPGAILINTARGALVDEAALIQALESGHLRHAGLDVFANEPLAADHPLTRLPNVTLTSHAAFRTPEASETLIRRAIDIVKRVTAAG</sequence>
<feature type="domain" description="D-isomer specific 2-hydroxyacid dehydrogenase NAD-binding" evidence="6">
    <location>
        <begin position="108"/>
        <end position="277"/>
    </location>
</feature>
<dbReference type="Gene3D" id="3.40.50.720">
    <property type="entry name" value="NAD(P)-binding Rossmann-like Domain"/>
    <property type="match status" value="2"/>
</dbReference>
<dbReference type="RefSeq" id="WP_189046421.1">
    <property type="nucleotide sequence ID" value="NZ_BMJQ01000006.1"/>
</dbReference>
<dbReference type="AlphaFoldDB" id="A0A8J2YTI8"/>
<evidence type="ECO:0000256" key="2">
    <source>
        <dbReference type="ARBA" id="ARBA00023002"/>
    </source>
</evidence>
<dbReference type="PANTHER" id="PTHR43761:SF1">
    <property type="entry name" value="D-ISOMER SPECIFIC 2-HYDROXYACID DEHYDROGENASE CATALYTIC DOMAIN-CONTAINING PROTEIN-RELATED"/>
    <property type="match status" value="1"/>
</dbReference>
<evidence type="ECO:0000313" key="7">
    <source>
        <dbReference type="EMBL" id="GGF19311.1"/>
    </source>
</evidence>
<dbReference type="Pfam" id="PF02826">
    <property type="entry name" value="2-Hacid_dh_C"/>
    <property type="match status" value="1"/>
</dbReference>
<dbReference type="GO" id="GO:0016616">
    <property type="term" value="F:oxidoreductase activity, acting on the CH-OH group of donors, NAD or NADP as acceptor"/>
    <property type="evidence" value="ECO:0007669"/>
    <property type="project" value="InterPro"/>
</dbReference>
<dbReference type="SUPFAM" id="SSF52283">
    <property type="entry name" value="Formate/glycerate dehydrogenase catalytic domain-like"/>
    <property type="match status" value="1"/>
</dbReference>
<evidence type="ECO:0000313" key="8">
    <source>
        <dbReference type="Proteomes" id="UP000646365"/>
    </source>
</evidence>